<sequence>MAPSASLRDIGLEGFALIDRFYGAPSVPRRSHTKGVFPARKGRWVVQVPHDELEEPVMNSKEVAARFGGVIDVTYFKGKPQVRCG</sequence>
<dbReference type="EMBL" id="CM007372">
    <property type="protein sequence ID" value="OIW00125.1"/>
    <property type="molecule type" value="Genomic_DNA"/>
</dbReference>
<reference evidence="1 2" key="1">
    <citation type="journal article" date="2017" name="Plant Biotechnol. J.">
        <title>A comprehensive draft genome sequence for lupin (Lupinus angustifolius), an emerging health food: insights into plant-microbe interactions and legume evolution.</title>
        <authorList>
            <person name="Hane J.K."/>
            <person name="Ming Y."/>
            <person name="Kamphuis L.G."/>
            <person name="Nelson M.N."/>
            <person name="Garg G."/>
            <person name="Atkins C.A."/>
            <person name="Bayer P.E."/>
            <person name="Bravo A."/>
            <person name="Bringans S."/>
            <person name="Cannon S."/>
            <person name="Edwards D."/>
            <person name="Foley R."/>
            <person name="Gao L.L."/>
            <person name="Harrison M.J."/>
            <person name="Huang W."/>
            <person name="Hurgobin B."/>
            <person name="Li S."/>
            <person name="Liu C.W."/>
            <person name="McGrath A."/>
            <person name="Morahan G."/>
            <person name="Murray J."/>
            <person name="Weller J."/>
            <person name="Jian J."/>
            <person name="Singh K.B."/>
        </authorList>
    </citation>
    <scope>NUCLEOTIDE SEQUENCE [LARGE SCALE GENOMIC DNA]</scope>
    <source>
        <strain evidence="2">cv. Tanjil</strain>
        <tissue evidence="1">Whole plant</tissue>
    </source>
</reference>
<evidence type="ECO:0000313" key="2">
    <source>
        <dbReference type="Proteomes" id="UP000188354"/>
    </source>
</evidence>
<gene>
    <name evidence="1" type="ORF">TanjilG_29115</name>
</gene>
<dbReference type="OMA" id="PMSVINS"/>
<dbReference type="Proteomes" id="UP000188354">
    <property type="component" value="Chromosome LG12"/>
</dbReference>
<dbReference type="Gramene" id="OIW00125">
    <property type="protein sequence ID" value="OIW00125"/>
    <property type="gene ID" value="TanjilG_29115"/>
</dbReference>
<protein>
    <submittedName>
        <fullName evidence="1">Uncharacterized protein</fullName>
    </submittedName>
</protein>
<evidence type="ECO:0000313" key="1">
    <source>
        <dbReference type="EMBL" id="OIW00125.1"/>
    </source>
</evidence>
<accession>A0A1J7HEJ3</accession>
<keyword evidence="2" id="KW-1185">Reference proteome</keyword>
<organism evidence="1 2">
    <name type="scientific">Lupinus angustifolius</name>
    <name type="common">Narrow-leaved blue lupine</name>
    <dbReference type="NCBI Taxonomy" id="3871"/>
    <lineage>
        <taxon>Eukaryota</taxon>
        <taxon>Viridiplantae</taxon>
        <taxon>Streptophyta</taxon>
        <taxon>Embryophyta</taxon>
        <taxon>Tracheophyta</taxon>
        <taxon>Spermatophyta</taxon>
        <taxon>Magnoliopsida</taxon>
        <taxon>eudicotyledons</taxon>
        <taxon>Gunneridae</taxon>
        <taxon>Pentapetalae</taxon>
        <taxon>rosids</taxon>
        <taxon>fabids</taxon>
        <taxon>Fabales</taxon>
        <taxon>Fabaceae</taxon>
        <taxon>Papilionoideae</taxon>
        <taxon>50 kb inversion clade</taxon>
        <taxon>genistoids sensu lato</taxon>
        <taxon>core genistoids</taxon>
        <taxon>Genisteae</taxon>
        <taxon>Lupinus</taxon>
    </lineage>
</organism>
<dbReference type="AlphaFoldDB" id="A0A1J7HEJ3"/>
<name>A0A1J7HEJ3_LUPAN</name>
<proteinExistence type="predicted"/>